<keyword evidence="5" id="KW-1185">Reference proteome</keyword>
<organism evidence="4 5">
    <name type="scientific">Thalictrum thalictroides</name>
    <name type="common">Rue-anemone</name>
    <name type="synonym">Anemone thalictroides</name>
    <dbReference type="NCBI Taxonomy" id="46969"/>
    <lineage>
        <taxon>Eukaryota</taxon>
        <taxon>Viridiplantae</taxon>
        <taxon>Streptophyta</taxon>
        <taxon>Embryophyta</taxon>
        <taxon>Tracheophyta</taxon>
        <taxon>Spermatophyta</taxon>
        <taxon>Magnoliopsida</taxon>
        <taxon>Ranunculales</taxon>
        <taxon>Ranunculaceae</taxon>
        <taxon>Thalictroideae</taxon>
        <taxon>Thalictrum</taxon>
    </lineage>
</organism>
<keyword evidence="2" id="KW-0067">ATP-binding</keyword>
<dbReference type="GO" id="GO:0007166">
    <property type="term" value="P:cell surface receptor signaling pathway"/>
    <property type="evidence" value="ECO:0007669"/>
    <property type="project" value="InterPro"/>
</dbReference>
<dbReference type="SMART" id="SM00220">
    <property type="entry name" value="S_TKc"/>
    <property type="match status" value="1"/>
</dbReference>
<dbReference type="Pfam" id="PF07714">
    <property type="entry name" value="PK_Tyr_Ser-Thr"/>
    <property type="match status" value="1"/>
</dbReference>
<dbReference type="InterPro" id="IPR000719">
    <property type="entry name" value="Prot_kinase_dom"/>
</dbReference>
<dbReference type="OrthoDB" id="4062651at2759"/>
<dbReference type="Proteomes" id="UP000554482">
    <property type="component" value="Unassembled WGS sequence"/>
</dbReference>
<dbReference type="GO" id="GO:0004674">
    <property type="term" value="F:protein serine/threonine kinase activity"/>
    <property type="evidence" value="ECO:0007669"/>
    <property type="project" value="TreeGrafter"/>
</dbReference>
<dbReference type="GO" id="GO:0005524">
    <property type="term" value="F:ATP binding"/>
    <property type="evidence" value="ECO:0007669"/>
    <property type="project" value="UniProtKB-KW"/>
</dbReference>
<accession>A0A7J6VVS6</accession>
<evidence type="ECO:0000313" key="4">
    <source>
        <dbReference type="EMBL" id="KAF5189204.1"/>
    </source>
</evidence>
<dbReference type="PROSITE" id="PS50011">
    <property type="entry name" value="PROTEIN_KINASE_DOM"/>
    <property type="match status" value="1"/>
</dbReference>
<dbReference type="PROSITE" id="PS00108">
    <property type="entry name" value="PROTEIN_KINASE_ST"/>
    <property type="match status" value="1"/>
</dbReference>
<dbReference type="PANTHER" id="PTHR27005:SF283">
    <property type="entry name" value="OS02G0633066 PROTEIN"/>
    <property type="match status" value="1"/>
</dbReference>
<dbReference type="EMBL" id="JABWDY010025795">
    <property type="protein sequence ID" value="KAF5189204.1"/>
    <property type="molecule type" value="Genomic_DNA"/>
</dbReference>
<evidence type="ECO:0000256" key="2">
    <source>
        <dbReference type="ARBA" id="ARBA00022840"/>
    </source>
</evidence>
<dbReference type="SUPFAM" id="SSF56112">
    <property type="entry name" value="Protein kinase-like (PK-like)"/>
    <property type="match status" value="1"/>
</dbReference>
<dbReference type="InterPro" id="IPR001245">
    <property type="entry name" value="Ser-Thr/Tyr_kinase_cat_dom"/>
</dbReference>
<name>A0A7J6VVS6_THATH</name>
<comment type="caution">
    <text evidence="4">The sequence shown here is derived from an EMBL/GenBank/DDBJ whole genome shotgun (WGS) entry which is preliminary data.</text>
</comment>
<gene>
    <name evidence="4" type="ORF">FRX31_021209</name>
</gene>
<proteinExistence type="predicted"/>
<dbReference type="InterPro" id="IPR011009">
    <property type="entry name" value="Kinase-like_dom_sf"/>
</dbReference>
<feature type="non-terminal residue" evidence="4">
    <location>
        <position position="236"/>
    </location>
</feature>
<dbReference type="InterPro" id="IPR045274">
    <property type="entry name" value="WAK-like"/>
</dbReference>
<dbReference type="PANTHER" id="PTHR27005">
    <property type="entry name" value="WALL-ASSOCIATED RECEPTOR KINASE-LIKE 21"/>
    <property type="match status" value="1"/>
</dbReference>
<dbReference type="FunFam" id="1.10.510.10:FF:000084">
    <property type="entry name" value="Wall-associated receptor kinase 2"/>
    <property type="match status" value="1"/>
</dbReference>
<keyword evidence="4" id="KW-0675">Receptor</keyword>
<dbReference type="AlphaFoldDB" id="A0A7J6VVS6"/>
<evidence type="ECO:0000313" key="5">
    <source>
        <dbReference type="Proteomes" id="UP000554482"/>
    </source>
</evidence>
<feature type="domain" description="Protein kinase" evidence="3">
    <location>
        <begin position="1"/>
        <end position="192"/>
    </location>
</feature>
<evidence type="ECO:0000256" key="1">
    <source>
        <dbReference type="ARBA" id="ARBA00022741"/>
    </source>
</evidence>
<evidence type="ECO:0000259" key="3">
    <source>
        <dbReference type="PROSITE" id="PS50011"/>
    </source>
</evidence>
<sequence length="236" mass="26694">MPSLCWEDRLRIAAEIAGALSYLHSAHSIPIIHRDVKSANILLDEHYTTKVADFGLSRLTPLDQTHINTLVQGTFGYLDPEYLRTSQLTERSDVYSYGMVLVELLTGEKPISFERPEAQRNLAEYFTVSLKQENLFELVEDGIRNEGNAEQLQVVADVANRCLNMKAEERPPMKEVAAELECLRGFKRHTLVQLQQSNEETMTAASEQVELSTIPSGASRHYSFEMEMIGSMNCPR</sequence>
<dbReference type="InterPro" id="IPR008271">
    <property type="entry name" value="Ser/Thr_kinase_AS"/>
</dbReference>
<keyword evidence="4" id="KW-0808">Transferase</keyword>
<dbReference type="GO" id="GO:0005886">
    <property type="term" value="C:plasma membrane"/>
    <property type="evidence" value="ECO:0007669"/>
    <property type="project" value="TreeGrafter"/>
</dbReference>
<keyword evidence="1" id="KW-0547">Nucleotide-binding</keyword>
<dbReference type="Gene3D" id="1.10.510.10">
    <property type="entry name" value="Transferase(Phosphotransferase) domain 1"/>
    <property type="match status" value="1"/>
</dbReference>
<reference evidence="4 5" key="1">
    <citation type="submission" date="2020-06" db="EMBL/GenBank/DDBJ databases">
        <title>Transcriptomic and genomic resources for Thalictrum thalictroides and T. hernandezii: Facilitating candidate gene discovery in an emerging model plant lineage.</title>
        <authorList>
            <person name="Arias T."/>
            <person name="Riano-Pachon D.M."/>
            <person name="Di Stilio V.S."/>
        </authorList>
    </citation>
    <scope>NUCLEOTIDE SEQUENCE [LARGE SCALE GENOMIC DNA]</scope>
    <source>
        <strain evidence="5">cv. WT478/WT964</strain>
        <tissue evidence="4">Leaves</tissue>
    </source>
</reference>
<protein>
    <submittedName>
        <fullName evidence="4">Wall-associated receptor kinase</fullName>
    </submittedName>
</protein>
<keyword evidence="4" id="KW-0418">Kinase</keyword>